<name>A0ABW3T8U7_9RHOB</name>
<keyword evidence="6" id="KW-1185">Reference proteome</keyword>
<keyword evidence="5" id="KW-0808">Transferase</keyword>
<evidence type="ECO:0000256" key="1">
    <source>
        <dbReference type="ARBA" id="ARBA00004167"/>
    </source>
</evidence>
<feature type="compositionally biased region" description="Low complexity" evidence="4">
    <location>
        <begin position="388"/>
        <end position="408"/>
    </location>
</feature>
<comment type="subcellular location">
    <subcellularLocation>
        <location evidence="1">Membrane</location>
        <topology evidence="1">Single-pass membrane protein</topology>
    </subcellularLocation>
</comment>
<keyword evidence="3" id="KW-1133">Transmembrane helix</keyword>
<proteinExistence type="predicted"/>
<evidence type="ECO:0000313" key="6">
    <source>
        <dbReference type="Proteomes" id="UP001597151"/>
    </source>
</evidence>
<feature type="region of interest" description="Disordered" evidence="4">
    <location>
        <begin position="379"/>
        <end position="445"/>
    </location>
</feature>
<dbReference type="GO" id="GO:0016757">
    <property type="term" value="F:glycosyltransferase activity"/>
    <property type="evidence" value="ECO:0007669"/>
    <property type="project" value="UniProtKB-KW"/>
</dbReference>
<dbReference type="EMBL" id="JBHTKR010000001">
    <property type="protein sequence ID" value="MFD1193644.1"/>
    <property type="molecule type" value="Genomic_DNA"/>
</dbReference>
<dbReference type="InterPro" id="IPR029044">
    <property type="entry name" value="Nucleotide-diphossugar_trans"/>
</dbReference>
<dbReference type="PANTHER" id="PTHR21461">
    <property type="entry name" value="GLYCOSYLTRANSFERASE FAMILY 92 PROTEIN"/>
    <property type="match status" value="1"/>
</dbReference>
<evidence type="ECO:0000256" key="4">
    <source>
        <dbReference type="SAM" id="MobiDB-lite"/>
    </source>
</evidence>
<feature type="region of interest" description="Disordered" evidence="4">
    <location>
        <begin position="328"/>
        <end position="358"/>
    </location>
</feature>
<dbReference type="Pfam" id="PF13704">
    <property type="entry name" value="Glyco_tranf_2_4"/>
    <property type="match status" value="1"/>
</dbReference>
<accession>A0ABW3T8U7</accession>
<organism evidence="5 6">
    <name type="scientific">Seohaeicola saemankumensis</name>
    <dbReference type="NCBI Taxonomy" id="481181"/>
    <lineage>
        <taxon>Bacteria</taxon>
        <taxon>Pseudomonadati</taxon>
        <taxon>Pseudomonadota</taxon>
        <taxon>Alphaproteobacteria</taxon>
        <taxon>Rhodobacterales</taxon>
        <taxon>Roseobacteraceae</taxon>
        <taxon>Seohaeicola</taxon>
    </lineage>
</organism>
<dbReference type="Proteomes" id="UP001597151">
    <property type="component" value="Unassembled WGS sequence"/>
</dbReference>
<gene>
    <name evidence="5" type="ORF">ACFQ3C_03030</name>
</gene>
<comment type="caution">
    <text evidence="5">The sequence shown here is derived from an EMBL/GenBank/DDBJ whole genome shotgun (WGS) entry which is preliminary data.</text>
</comment>
<dbReference type="PANTHER" id="PTHR21461:SF69">
    <property type="entry name" value="GLYCOSYLTRANSFERASE FAMILY 92 PROTEIN"/>
    <property type="match status" value="1"/>
</dbReference>
<keyword evidence="5" id="KW-0328">Glycosyltransferase</keyword>
<sequence length="836" mass="93273">MTRIHLHIGLDAPATARLQAVLADKREQLLSKGILFPRAAGARNHTRLFMAVTDPDHVDALRFNRGHADPVRQAALRAELATTLARDIATHQPRAVILSASHLGQSLARRSELERLRDLLAPLGDDIRLHAHVDTPARMLAHHYAAQVMEGRTRPLTLEQGLTTGPWWDAALAEAPAIDPAIDPAKGNFFETETPPFWLDLPRLVQHWEGVFGAGSLTLRRSDTPDIYGEDATEEIRATFDIPETLGRAAPATPAGQPSAAWITRARQLNQMLQRLQEVTGQIVPRPLWQKLIQEISIDGDPIDHASLSAIVKPLDVDLHKLMGSQPGLAGLLPEQPAPRKSRARTVKPLPEADPGQGFRASQYLLAFRARIERAQRVAAREARQEARAAQAPTPSTAPAAPVTQTAPHVDPQSAPQAAPLTGQPSAAPRPAAARGRTPPTPLSDVAARIMPPLAVENFHKLHASPFRPHNRLGMVNEEDLAAAYTPLSPRSLPAGSTGRVIVGCMKNEAPYIAEWIAYHRAIGVDNFLIYTNDCTDGTSEILDRMQQMGLLQHRNNDGWKGNSPQQSALNKALKEPLIRDAEWIIHIDVDEFINVRCGNGTLDDFFERVPDATNVAMTWRLFGHGGVTDLSDGFVIDQFEWCAPRFCPKPHTVWGFKTMFRNMGAYAKLSCHRPNKLRDDLRDQVRWVNGSGQDMTREAAEKGWRNSVKSIGYDLLQLNHYALRSAESFLIKRQRGRALHVDRSIGLNYWIRMDWCDVRDITIKRNTPRMQAEYDAMMRDDTLRALQERGLDWHRAKAAELHEMPEFKELYEQALEVRLTAQERVAYALALDMES</sequence>
<dbReference type="RefSeq" id="WP_380788949.1">
    <property type="nucleotide sequence ID" value="NZ_JBHTKR010000001.1"/>
</dbReference>
<keyword evidence="2" id="KW-0812">Transmembrane</keyword>
<evidence type="ECO:0000313" key="5">
    <source>
        <dbReference type="EMBL" id="MFD1193644.1"/>
    </source>
</evidence>
<protein>
    <submittedName>
        <fullName evidence="5">Glycosyltransferase family 2 protein</fullName>
        <ecNumber evidence="5">2.4.-.-</ecNumber>
    </submittedName>
</protein>
<feature type="compositionally biased region" description="Low complexity" evidence="4">
    <location>
        <begin position="427"/>
        <end position="438"/>
    </location>
</feature>
<evidence type="ECO:0000256" key="3">
    <source>
        <dbReference type="ARBA" id="ARBA00022989"/>
    </source>
</evidence>
<dbReference type="SUPFAM" id="SSF53448">
    <property type="entry name" value="Nucleotide-diphospho-sugar transferases"/>
    <property type="match status" value="1"/>
</dbReference>
<reference evidence="6" key="1">
    <citation type="journal article" date="2019" name="Int. J. Syst. Evol. Microbiol.">
        <title>The Global Catalogue of Microorganisms (GCM) 10K type strain sequencing project: providing services to taxonomists for standard genome sequencing and annotation.</title>
        <authorList>
            <consortium name="The Broad Institute Genomics Platform"/>
            <consortium name="The Broad Institute Genome Sequencing Center for Infectious Disease"/>
            <person name="Wu L."/>
            <person name="Ma J."/>
        </authorList>
    </citation>
    <scope>NUCLEOTIDE SEQUENCE [LARGE SCALE GENOMIC DNA]</scope>
    <source>
        <strain evidence="6">CCUG 55328</strain>
    </source>
</reference>
<keyword evidence="3" id="KW-0472">Membrane</keyword>
<dbReference type="EC" id="2.4.-.-" evidence="5"/>
<evidence type="ECO:0000256" key="2">
    <source>
        <dbReference type="ARBA" id="ARBA00022692"/>
    </source>
</evidence>